<evidence type="ECO:0000259" key="10">
    <source>
        <dbReference type="PROSITE" id="PS50853"/>
    </source>
</evidence>
<keyword evidence="3" id="KW-1015">Disulfide bond</keyword>
<dbReference type="EMBL" id="CADEAL010004306">
    <property type="protein sequence ID" value="CAB1456643.1"/>
    <property type="molecule type" value="Genomic_DNA"/>
</dbReference>
<dbReference type="InterPro" id="IPR003598">
    <property type="entry name" value="Ig_sub2"/>
</dbReference>
<dbReference type="Pfam" id="PF13895">
    <property type="entry name" value="Ig_2"/>
    <property type="match status" value="1"/>
</dbReference>
<dbReference type="InterPro" id="IPR007110">
    <property type="entry name" value="Ig-like_dom"/>
</dbReference>
<comment type="caution">
    <text evidence="11">The sequence shown here is derived from an EMBL/GenBank/DDBJ whole genome shotgun (WGS) entry which is preliminary data.</text>
</comment>
<evidence type="ECO:0000256" key="4">
    <source>
        <dbReference type="ARBA" id="ARBA00023180"/>
    </source>
</evidence>
<evidence type="ECO:0000313" key="12">
    <source>
        <dbReference type="Proteomes" id="UP001153269"/>
    </source>
</evidence>
<evidence type="ECO:0000259" key="9">
    <source>
        <dbReference type="PROSITE" id="PS50835"/>
    </source>
</evidence>
<feature type="chain" id="PRO_5040112170" description="V-set and immunoglobulin domain-containing protein 10-like" evidence="8">
    <location>
        <begin position="29"/>
        <end position="702"/>
    </location>
</feature>
<gene>
    <name evidence="11" type="ORF">PLEPLA_LOCUS44435</name>
</gene>
<feature type="region of interest" description="Disordered" evidence="6">
    <location>
        <begin position="524"/>
        <end position="559"/>
    </location>
</feature>
<evidence type="ECO:0000256" key="5">
    <source>
        <dbReference type="ARBA" id="ARBA00023319"/>
    </source>
</evidence>
<keyword evidence="12" id="KW-1185">Reference proteome</keyword>
<keyword evidence="7" id="KW-0812">Transmembrane</keyword>
<name>A0A9N7Z5V6_PLEPL</name>
<proteinExistence type="predicted"/>
<evidence type="ECO:0000256" key="2">
    <source>
        <dbReference type="ARBA" id="ARBA00022737"/>
    </source>
</evidence>
<sequence length="702" mass="75481">MASLDQSGRLTAVFLFVSLSVSFQGAHCQLVVAPVGPTLVNARAGSNVTLAVLFGGAPDPVVTWSKGALPVLTWTIGSSAAADVAEGFKDVLEIGTDGSLTFVNVLLDHAGNYTMELTKSGLSQADTAFTLKVFENFQNVELTVQPDLLKEGIDPFLLQYSVLRGEVEQQRWLFNGTEIKTSSHYTVKDRSLEILNPNRNDTGRYTVVLTNPLSRVEAHQDITVLYGPDEPRLEARPAKPFYIPGDSLSLVCQAGGSPLPTAVWVFGDLTFPDSQDGVLNRTNVQISQGGVYTCKLTNQQTKEQRQKSMTLNVYEKPSGDPICSVQSVNVTAALLYHCQWPGGTPLAQLSFPELSSNSSGAGNFSLTVTALANLDFKTVTCMAAHPVEQNKCNITASRPVEFLPAVRMSVDSLGKIVVSLQCVSDASPQAVVSWSKGSEAVANGATHEISSDTTQLQIRGYNVSDFVQQKYSCTSRNPLGSQRREIQLQGPSISAFSLFPNPEGTVVTLTWEVPPTSVVTGFDIQVKGPSLPGEKRNGTESRGASDGYRTIQQKPGSARSTDVLALDPNLSYRFRVIPRARTTEGQPSEVRRLGPDEGLSGPAIAGIAAGIPCSLLFLVLMGGFIYLCVNCNKDKSRPARYPVSRAVEKVITTQSEMTPHHLLAGGLKSPPDYNKLQQAPSERSVALPTFVPPPPVRVATIV</sequence>
<feature type="compositionally biased region" description="Polar residues" evidence="6">
    <location>
        <begin position="550"/>
        <end position="559"/>
    </location>
</feature>
<reference evidence="11" key="1">
    <citation type="submission" date="2020-03" db="EMBL/GenBank/DDBJ databases">
        <authorList>
            <person name="Weist P."/>
        </authorList>
    </citation>
    <scope>NUCLEOTIDE SEQUENCE</scope>
</reference>
<dbReference type="SMART" id="SM00408">
    <property type="entry name" value="IGc2"/>
    <property type="match status" value="3"/>
</dbReference>
<dbReference type="SMART" id="SM00409">
    <property type="entry name" value="IG"/>
    <property type="match status" value="3"/>
</dbReference>
<dbReference type="InterPro" id="IPR052598">
    <property type="entry name" value="IgSF_CEA-related"/>
</dbReference>
<keyword evidence="7" id="KW-1133">Transmembrane helix</keyword>
<evidence type="ECO:0000256" key="1">
    <source>
        <dbReference type="ARBA" id="ARBA00022729"/>
    </source>
</evidence>
<evidence type="ECO:0000256" key="3">
    <source>
        <dbReference type="ARBA" id="ARBA00023157"/>
    </source>
</evidence>
<feature type="transmembrane region" description="Helical" evidence="7">
    <location>
        <begin position="603"/>
        <end position="629"/>
    </location>
</feature>
<dbReference type="SUPFAM" id="SSF49265">
    <property type="entry name" value="Fibronectin type III"/>
    <property type="match status" value="1"/>
</dbReference>
<dbReference type="InterPro" id="IPR013783">
    <property type="entry name" value="Ig-like_fold"/>
</dbReference>
<dbReference type="PANTHER" id="PTHR44337:SF20">
    <property type="entry name" value="CARCINOEMBRYONIC ANTIGEN-RELATED CELL ADHESION MOLECULE 5-RELATED"/>
    <property type="match status" value="1"/>
</dbReference>
<dbReference type="InterPro" id="IPR003961">
    <property type="entry name" value="FN3_dom"/>
</dbReference>
<dbReference type="InterPro" id="IPR013098">
    <property type="entry name" value="Ig_I-set"/>
</dbReference>
<dbReference type="Proteomes" id="UP001153269">
    <property type="component" value="Unassembled WGS sequence"/>
</dbReference>
<protein>
    <recommendedName>
        <fullName evidence="13">V-set and immunoglobulin domain-containing protein 10-like</fullName>
    </recommendedName>
</protein>
<feature type="domain" description="Ig-like" evidence="9">
    <location>
        <begin position="404"/>
        <end position="489"/>
    </location>
</feature>
<feature type="domain" description="Ig-like" evidence="9">
    <location>
        <begin position="231"/>
        <end position="310"/>
    </location>
</feature>
<organism evidence="11 12">
    <name type="scientific">Pleuronectes platessa</name>
    <name type="common">European plaice</name>
    <dbReference type="NCBI Taxonomy" id="8262"/>
    <lineage>
        <taxon>Eukaryota</taxon>
        <taxon>Metazoa</taxon>
        <taxon>Chordata</taxon>
        <taxon>Craniata</taxon>
        <taxon>Vertebrata</taxon>
        <taxon>Euteleostomi</taxon>
        <taxon>Actinopterygii</taxon>
        <taxon>Neopterygii</taxon>
        <taxon>Teleostei</taxon>
        <taxon>Neoteleostei</taxon>
        <taxon>Acanthomorphata</taxon>
        <taxon>Carangaria</taxon>
        <taxon>Pleuronectiformes</taxon>
        <taxon>Pleuronectoidei</taxon>
        <taxon>Pleuronectidae</taxon>
        <taxon>Pleuronectes</taxon>
    </lineage>
</organism>
<accession>A0A9N7Z5V6</accession>
<keyword evidence="4" id="KW-0325">Glycoprotein</keyword>
<dbReference type="InterPro" id="IPR036179">
    <property type="entry name" value="Ig-like_dom_sf"/>
</dbReference>
<dbReference type="AlphaFoldDB" id="A0A9N7Z5V6"/>
<dbReference type="Gene3D" id="2.60.40.10">
    <property type="entry name" value="Immunoglobulins"/>
    <property type="match status" value="5"/>
</dbReference>
<keyword evidence="7" id="KW-0472">Membrane</keyword>
<evidence type="ECO:0000256" key="7">
    <source>
        <dbReference type="SAM" id="Phobius"/>
    </source>
</evidence>
<evidence type="ECO:0008006" key="13">
    <source>
        <dbReference type="Google" id="ProtNLM"/>
    </source>
</evidence>
<dbReference type="PROSITE" id="PS50853">
    <property type="entry name" value="FN3"/>
    <property type="match status" value="1"/>
</dbReference>
<dbReference type="InterPro" id="IPR003599">
    <property type="entry name" value="Ig_sub"/>
</dbReference>
<dbReference type="Pfam" id="PF07679">
    <property type="entry name" value="I-set"/>
    <property type="match status" value="2"/>
</dbReference>
<feature type="signal peptide" evidence="8">
    <location>
        <begin position="1"/>
        <end position="28"/>
    </location>
</feature>
<keyword evidence="2" id="KW-0677">Repeat</keyword>
<keyword evidence="5" id="KW-0393">Immunoglobulin domain</keyword>
<evidence type="ECO:0000313" key="11">
    <source>
        <dbReference type="EMBL" id="CAB1456643.1"/>
    </source>
</evidence>
<evidence type="ECO:0000256" key="8">
    <source>
        <dbReference type="SAM" id="SignalP"/>
    </source>
</evidence>
<dbReference type="InterPro" id="IPR036116">
    <property type="entry name" value="FN3_sf"/>
</dbReference>
<keyword evidence="1 8" id="KW-0732">Signal</keyword>
<dbReference type="PANTHER" id="PTHR44337">
    <property type="entry name" value="CARCINOEMBRYONIC ANTIGEN-RELATED CELL ADHESION MOLECULE 8"/>
    <property type="match status" value="1"/>
</dbReference>
<dbReference type="CDD" id="cd00063">
    <property type="entry name" value="FN3"/>
    <property type="match status" value="1"/>
</dbReference>
<evidence type="ECO:0000256" key="6">
    <source>
        <dbReference type="SAM" id="MobiDB-lite"/>
    </source>
</evidence>
<dbReference type="SUPFAM" id="SSF48726">
    <property type="entry name" value="Immunoglobulin"/>
    <property type="match status" value="4"/>
</dbReference>
<feature type="domain" description="Fibronectin type-III" evidence="10">
    <location>
        <begin position="492"/>
        <end position="598"/>
    </location>
</feature>
<dbReference type="PROSITE" id="PS50835">
    <property type="entry name" value="IG_LIKE"/>
    <property type="match status" value="2"/>
</dbReference>